<evidence type="ECO:0000256" key="1">
    <source>
        <dbReference type="SAM" id="MobiDB-lite"/>
    </source>
</evidence>
<name>H6KZH1_SAPGL</name>
<protein>
    <submittedName>
        <fullName evidence="2">Uncharacterized protein</fullName>
    </submittedName>
</protein>
<accession>H6KZH1</accession>
<keyword evidence="3" id="KW-1185">Reference proteome</keyword>
<evidence type="ECO:0000313" key="2">
    <source>
        <dbReference type="EMBL" id="AFC25747.1"/>
    </source>
</evidence>
<sequence>MAVGQTEARSAEGPSEATGLAMCSSGRRPDPGGAAAAGPSEQRAAKRSADERSEAEAPKKYKST</sequence>
<gene>
    <name evidence="2" type="ordered locus">SGRA_3019</name>
</gene>
<dbReference type="HOGENOM" id="CLU_2865294_0_0_10"/>
<dbReference type="EMBL" id="CP002831">
    <property type="protein sequence ID" value="AFC25747.1"/>
    <property type="molecule type" value="Genomic_DNA"/>
</dbReference>
<dbReference type="AlphaFoldDB" id="H6KZH1"/>
<dbReference type="Proteomes" id="UP000007519">
    <property type="component" value="Chromosome"/>
</dbReference>
<feature type="compositionally biased region" description="Basic and acidic residues" evidence="1">
    <location>
        <begin position="43"/>
        <end position="64"/>
    </location>
</feature>
<reference evidence="2 3" key="1">
    <citation type="journal article" date="2012" name="Stand. Genomic Sci.">
        <title>Complete genome sequencing and analysis of Saprospira grandis str. Lewin, a predatory marine bacterium.</title>
        <authorList>
            <person name="Saw J.H."/>
            <person name="Yuryev A."/>
            <person name="Kanbe M."/>
            <person name="Hou S."/>
            <person name="Young A.G."/>
            <person name="Aizawa S."/>
            <person name="Alam M."/>
        </authorList>
    </citation>
    <scope>NUCLEOTIDE SEQUENCE [LARGE SCALE GENOMIC DNA]</scope>
    <source>
        <strain evidence="2 3">Lewin</strain>
    </source>
</reference>
<dbReference type="KEGG" id="sgn:SGRA_3019"/>
<feature type="region of interest" description="Disordered" evidence="1">
    <location>
        <begin position="1"/>
        <end position="64"/>
    </location>
</feature>
<evidence type="ECO:0000313" key="3">
    <source>
        <dbReference type="Proteomes" id="UP000007519"/>
    </source>
</evidence>
<proteinExistence type="predicted"/>
<dbReference type="STRING" id="984262.SGRA_3019"/>
<organism evidence="2 3">
    <name type="scientific">Saprospira grandis (strain Lewin)</name>
    <dbReference type="NCBI Taxonomy" id="984262"/>
    <lineage>
        <taxon>Bacteria</taxon>
        <taxon>Pseudomonadati</taxon>
        <taxon>Bacteroidota</taxon>
        <taxon>Saprospiria</taxon>
        <taxon>Saprospirales</taxon>
        <taxon>Saprospiraceae</taxon>
        <taxon>Saprospira</taxon>
    </lineage>
</organism>